<evidence type="ECO:0000256" key="2">
    <source>
        <dbReference type="ARBA" id="ARBA00022516"/>
    </source>
</evidence>
<dbReference type="SUPFAM" id="SSF69593">
    <property type="entry name" value="Glycerol-3-phosphate (1)-acyltransferase"/>
    <property type="match status" value="1"/>
</dbReference>
<dbReference type="Pfam" id="PF01553">
    <property type="entry name" value="Acyltransferase"/>
    <property type="match status" value="1"/>
</dbReference>
<organism evidence="8 9">
    <name type="scientific">Lutimaribacter marinistellae</name>
    <dbReference type="NCBI Taxonomy" id="1820329"/>
    <lineage>
        <taxon>Bacteria</taxon>
        <taxon>Pseudomonadati</taxon>
        <taxon>Pseudomonadota</taxon>
        <taxon>Alphaproteobacteria</taxon>
        <taxon>Rhodobacterales</taxon>
        <taxon>Roseobacteraceae</taxon>
        <taxon>Lutimaribacter</taxon>
    </lineage>
</organism>
<dbReference type="SMART" id="SM00563">
    <property type="entry name" value="PlsC"/>
    <property type="match status" value="1"/>
</dbReference>
<dbReference type="GO" id="GO:0016746">
    <property type="term" value="F:acyltransferase activity"/>
    <property type="evidence" value="ECO:0007669"/>
    <property type="project" value="UniProtKB-KW"/>
</dbReference>
<keyword evidence="6" id="KW-0812">Transmembrane</keyword>
<keyword evidence="2" id="KW-0444">Lipid biosynthesis</keyword>
<dbReference type="CDD" id="cd07989">
    <property type="entry name" value="LPLAT_AGPAT-like"/>
    <property type="match status" value="1"/>
</dbReference>
<dbReference type="EMBL" id="JBHRXI010000049">
    <property type="protein sequence ID" value="MFC3616562.1"/>
    <property type="molecule type" value="Genomic_DNA"/>
</dbReference>
<evidence type="ECO:0000256" key="4">
    <source>
        <dbReference type="ARBA" id="ARBA00023098"/>
    </source>
</evidence>
<evidence type="ECO:0000313" key="9">
    <source>
        <dbReference type="Proteomes" id="UP001595629"/>
    </source>
</evidence>
<protein>
    <submittedName>
        <fullName evidence="8">Lysophospholipid acyltransferase family protein</fullName>
    </submittedName>
</protein>
<keyword evidence="6" id="KW-1133">Transmembrane helix</keyword>
<keyword evidence="5 8" id="KW-0012">Acyltransferase</keyword>
<comment type="caution">
    <text evidence="8">The sequence shown here is derived from an EMBL/GenBank/DDBJ whole genome shotgun (WGS) entry which is preliminary data.</text>
</comment>
<reference evidence="9" key="1">
    <citation type="journal article" date="2019" name="Int. J. Syst. Evol. Microbiol.">
        <title>The Global Catalogue of Microorganisms (GCM) 10K type strain sequencing project: providing services to taxonomists for standard genome sequencing and annotation.</title>
        <authorList>
            <consortium name="The Broad Institute Genomics Platform"/>
            <consortium name="The Broad Institute Genome Sequencing Center for Infectious Disease"/>
            <person name="Wu L."/>
            <person name="Ma J."/>
        </authorList>
    </citation>
    <scope>NUCLEOTIDE SEQUENCE [LARGE SCALE GENOMIC DNA]</scope>
    <source>
        <strain evidence="9">KCTC 42911</strain>
    </source>
</reference>
<keyword evidence="3" id="KW-0808">Transferase</keyword>
<proteinExistence type="predicted"/>
<evidence type="ECO:0000259" key="7">
    <source>
        <dbReference type="SMART" id="SM00563"/>
    </source>
</evidence>
<dbReference type="PANTHER" id="PTHR10434:SF64">
    <property type="entry name" value="1-ACYL-SN-GLYCEROL-3-PHOSPHATE ACYLTRANSFERASE-RELATED"/>
    <property type="match status" value="1"/>
</dbReference>
<dbReference type="RefSeq" id="WP_386737875.1">
    <property type="nucleotide sequence ID" value="NZ_JBHRXI010000049.1"/>
</dbReference>
<accession>A0ABV7TNQ3</accession>
<keyword evidence="6" id="KW-0472">Membrane</keyword>
<keyword evidence="4" id="KW-0443">Lipid metabolism</keyword>
<feature type="domain" description="Phospholipid/glycerol acyltransferase" evidence="7">
    <location>
        <begin position="89"/>
        <end position="204"/>
    </location>
</feature>
<sequence length="277" mass="31591">MSTWYSEAPPDPVRIDGAGWLRLVLRGTVLILLILVCLFLLLVVRLVERPIFGLHRPWTPFIVQFVCRNAFRILGMTHRLRGEVMKGPGAVVANHSSWLDIFALNARKRVYFVSKAEVSRWPGIGFLAQVTGTLFIERDRRKAREQTNLLAERLKAGQKLLFFPEGTSTDGLRVLPFKTTLFAAFFSDTLHDSLWVQPVSVVYHAAQGEPSRFYAWWGDMDFGPHLMKILAARKQGSVEVIYHHPVRVADYNDRKALASAMEEQVRDGHTRHLAQDE</sequence>
<evidence type="ECO:0000256" key="6">
    <source>
        <dbReference type="SAM" id="Phobius"/>
    </source>
</evidence>
<evidence type="ECO:0000256" key="3">
    <source>
        <dbReference type="ARBA" id="ARBA00022679"/>
    </source>
</evidence>
<dbReference type="Proteomes" id="UP001595629">
    <property type="component" value="Unassembled WGS sequence"/>
</dbReference>
<comment type="pathway">
    <text evidence="1">Lipid metabolism.</text>
</comment>
<keyword evidence="9" id="KW-1185">Reference proteome</keyword>
<evidence type="ECO:0000256" key="1">
    <source>
        <dbReference type="ARBA" id="ARBA00005189"/>
    </source>
</evidence>
<evidence type="ECO:0000256" key="5">
    <source>
        <dbReference type="ARBA" id="ARBA00023315"/>
    </source>
</evidence>
<name>A0ABV7TNQ3_9RHOB</name>
<gene>
    <name evidence="8" type="ORF">ACFORG_22695</name>
</gene>
<dbReference type="PANTHER" id="PTHR10434">
    <property type="entry name" value="1-ACYL-SN-GLYCEROL-3-PHOSPHATE ACYLTRANSFERASE"/>
    <property type="match status" value="1"/>
</dbReference>
<evidence type="ECO:0000313" key="8">
    <source>
        <dbReference type="EMBL" id="MFC3616562.1"/>
    </source>
</evidence>
<dbReference type="InterPro" id="IPR002123">
    <property type="entry name" value="Plipid/glycerol_acylTrfase"/>
</dbReference>
<feature type="transmembrane region" description="Helical" evidence="6">
    <location>
        <begin position="20"/>
        <end position="47"/>
    </location>
</feature>